<comment type="caution">
    <text evidence="1">The sequence shown here is derived from an EMBL/GenBank/DDBJ whole genome shotgun (WGS) entry which is preliminary data.</text>
</comment>
<reference evidence="1" key="1">
    <citation type="submission" date="2021-06" db="EMBL/GenBank/DDBJ databases">
        <authorList>
            <person name="Kallberg Y."/>
            <person name="Tangrot J."/>
            <person name="Rosling A."/>
        </authorList>
    </citation>
    <scope>NUCLEOTIDE SEQUENCE</scope>
    <source>
        <strain evidence="1">FL966</strain>
    </source>
</reference>
<dbReference type="AlphaFoldDB" id="A0A9N9AMY3"/>
<name>A0A9N9AMY3_9GLOM</name>
<dbReference type="EMBL" id="CAJVQA010002040">
    <property type="protein sequence ID" value="CAG8534691.1"/>
    <property type="molecule type" value="Genomic_DNA"/>
</dbReference>
<gene>
    <name evidence="1" type="ORF">CPELLU_LOCUS4012</name>
</gene>
<keyword evidence="2" id="KW-1185">Reference proteome</keyword>
<accession>A0A9N9AMY3</accession>
<proteinExistence type="predicted"/>
<organism evidence="1 2">
    <name type="scientific">Cetraspora pellucida</name>
    <dbReference type="NCBI Taxonomy" id="1433469"/>
    <lineage>
        <taxon>Eukaryota</taxon>
        <taxon>Fungi</taxon>
        <taxon>Fungi incertae sedis</taxon>
        <taxon>Mucoromycota</taxon>
        <taxon>Glomeromycotina</taxon>
        <taxon>Glomeromycetes</taxon>
        <taxon>Diversisporales</taxon>
        <taxon>Gigasporaceae</taxon>
        <taxon>Cetraspora</taxon>
    </lineage>
</organism>
<dbReference type="Proteomes" id="UP000789759">
    <property type="component" value="Unassembled WGS sequence"/>
</dbReference>
<evidence type="ECO:0000313" key="1">
    <source>
        <dbReference type="EMBL" id="CAG8534691.1"/>
    </source>
</evidence>
<evidence type="ECO:0000313" key="2">
    <source>
        <dbReference type="Proteomes" id="UP000789759"/>
    </source>
</evidence>
<dbReference type="OrthoDB" id="2434162at2759"/>
<protein>
    <submittedName>
        <fullName evidence="1">24826_t:CDS:1</fullName>
    </submittedName>
</protein>
<sequence>MKLFSVGVSENTSHAISSYKSSGGYYAYAKPTDEHKRKALENVLNKLITNTSSNRIMQDFINYFEPDNHENSSFEDNRNSSDVDLNNSVQNKHKFYEMFYIAKEVLKNNSYKKSLTTDENK</sequence>